<evidence type="ECO:0000256" key="7">
    <source>
        <dbReference type="SAM" id="MobiDB-lite"/>
    </source>
</evidence>
<comment type="caution">
    <text evidence="10">The sequence shown here is derived from an EMBL/GenBank/DDBJ whole genome shotgun (WGS) entry which is preliminary data.</text>
</comment>
<evidence type="ECO:0000256" key="8">
    <source>
        <dbReference type="SAM" id="Phobius"/>
    </source>
</evidence>
<feature type="transmembrane region" description="Helical" evidence="8">
    <location>
        <begin position="114"/>
        <end position="135"/>
    </location>
</feature>
<evidence type="ECO:0000313" key="12">
    <source>
        <dbReference type="Proteomes" id="UP001230951"/>
    </source>
</evidence>
<dbReference type="AlphaFoldDB" id="A0AAW8DBD5"/>
<keyword evidence="3" id="KW-1003">Cell membrane</keyword>
<dbReference type="RefSeq" id="WP_306958813.1">
    <property type="nucleotide sequence ID" value="NZ_JAUSRG010000001.1"/>
</dbReference>
<comment type="similarity">
    <text evidence="2">Belongs to the VirD4/TraG family.</text>
</comment>
<dbReference type="Pfam" id="PF02534">
    <property type="entry name" value="T4SS-DNA_transf"/>
    <property type="match status" value="1"/>
</dbReference>
<reference evidence="10 12" key="1">
    <citation type="submission" date="2023-07" db="EMBL/GenBank/DDBJ databases">
        <title>Sorghum-associated microbial communities from plants grown in Nebraska, USA.</title>
        <authorList>
            <person name="Schachtman D."/>
        </authorList>
    </citation>
    <scope>NUCLEOTIDE SEQUENCE</scope>
    <source>
        <strain evidence="10">DS1006</strain>
        <strain evidence="11 12">DS1016</strain>
    </source>
</reference>
<dbReference type="Proteomes" id="UP001230951">
    <property type="component" value="Unassembled WGS sequence"/>
</dbReference>
<evidence type="ECO:0000256" key="5">
    <source>
        <dbReference type="ARBA" id="ARBA00022989"/>
    </source>
</evidence>
<feature type="region of interest" description="Disordered" evidence="7">
    <location>
        <begin position="1"/>
        <end position="21"/>
    </location>
</feature>
<keyword evidence="4 8" id="KW-0812">Transmembrane</keyword>
<protein>
    <recommendedName>
        <fullName evidence="9">TraD/TraG TraM recognition site domain-containing protein</fullName>
    </recommendedName>
</protein>
<dbReference type="PANTHER" id="PTHR37937">
    <property type="entry name" value="CONJUGATIVE TRANSFER: DNA TRANSPORT"/>
    <property type="match status" value="1"/>
</dbReference>
<dbReference type="Proteomes" id="UP001242995">
    <property type="component" value="Unassembled WGS sequence"/>
</dbReference>
<evidence type="ECO:0000256" key="3">
    <source>
        <dbReference type="ARBA" id="ARBA00022475"/>
    </source>
</evidence>
<dbReference type="InterPro" id="IPR051539">
    <property type="entry name" value="T4SS-coupling_protein"/>
</dbReference>
<evidence type="ECO:0000256" key="6">
    <source>
        <dbReference type="ARBA" id="ARBA00023136"/>
    </source>
</evidence>
<evidence type="ECO:0000256" key="4">
    <source>
        <dbReference type="ARBA" id="ARBA00022692"/>
    </source>
</evidence>
<sequence length="1279" mass="143380">MSKFTREKTKHRADSPEAEAWDKVAAKQATQTLANRDVFTNQQLDRTKIEGRRGKKGRLIASIIVGVLVAVFIWLTYSVVAWAFGAVLDMANNGHGAKAGATAAFGVMLLEVDLWKPLVSLGAGLVVFGIVYTILMRNLAAQNLMNDTADINQYEGDQHIALPEEIMRKFDWFPDAGAHSSVQVTSMISHVMIVNKGLKKVSVARLANRDFTDEKLDIEYLKGEQVLDENFEPIFDSKPLIDEAFGDSLFDASGLPAGKEGAGIRRKFDTTQIPYNPDGADRDKLGAYKTVADVINKDWDFPDYEVQRPAGAYLVDTAPVNTMVLAITRAGKGQTYIEPVIDMWLREKRPNNMVINDPKGELLVKHYVRANRRGFQVVQFNLINAMKTDIYNPLGMAADAAREGDVIKCAQYVENIADVFFPTDSGDDPVWANSANNAFKRVAYGLIDFYMEEERKLRAQAERDDVQPKVLETQIDTMWGRVTLYNCYQLFVQLTAKKQKSPMAALDAHKKAGKFGDENEGTFDIEAYEEARDFAQQREFLWNGSAELDLLSLYFNATETLPTNTIRTLIMNANNSLKSMGGAEKMLASVYGIAITAMSFFTDPTIMRLTSGTPSQNTDLGGLSFPRRFGVRFSPNYLTREHIVGVQARWMAFEDAEFSKSLGEDFLHEDIVDATGWARYYFVGKFQQPTAYLKLELVNAQTGLLIRTFHFRFTKDFQTSLSGKYFVTDPVTGKKIVKNGVLEELRQNEAGDFVPAHTMFPHRRLSPNEVTGAGAKTSKVLTEARAITQIMVRYSESPKAVFLVTPPHLMKYAKLLLILIKQLVDLNFDKSYMTKSNQKPLYKTRFMLDELGNLQSEGHGIANFETMLSIGLGQSQEFTIILQTLQQLRDVYGESVDKIVQGNVSNIVFLKSTDDSMIDTLQKMSGTRHTVYRDSKTVTKDVENILNFTNIEGKVSYTMAAKEEPLISYNDMAFIAERNSILFRAGDAPVWNRNETILPMSWRLFKDTIVHPGHEYTLQTIPTLSSAADYDVRRNQPDFFKMLEVRIEHAVRAPEMKSAYQKAYGLSEVDVSRLDPDVYSDEVMELINDVIRETSTEEPDMADLDVPDLYGPAFGGGFEDNTEALEARAAAERDLLERQTKRYAANMLSREDLGHGLDIHIIEAFVACSRLMGTTAGLSVDSDGSLRSAEDGALYIGRTDDQRSLDAVQQGLLNDNSRVFEEPAAADQLSQSPGAAWYVTDRFYAYLRSLASWQEIADGEFDRLVAQFMVQKEAETLAG</sequence>
<dbReference type="EMBL" id="JAUSTF010000002">
    <property type="protein sequence ID" value="MDQ0180155.1"/>
    <property type="molecule type" value="Genomic_DNA"/>
</dbReference>
<dbReference type="PANTHER" id="PTHR37937:SF1">
    <property type="entry name" value="CONJUGATIVE TRANSFER: DNA TRANSPORT"/>
    <property type="match status" value="1"/>
</dbReference>
<comment type="subcellular location">
    <subcellularLocation>
        <location evidence="1">Cell membrane</location>
        <topology evidence="1">Multi-pass membrane protein</topology>
    </subcellularLocation>
</comment>
<evidence type="ECO:0000259" key="9">
    <source>
        <dbReference type="Pfam" id="PF12696"/>
    </source>
</evidence>
<dbReference type="Pfam" id="PF12696">
    <property type="entry name" value="TraG-D_C"/>
    <property type="match status" value="1"/>
</dbReference>
<evidence type="ECO:0000313" key="11">
    <source>
        <dbReference type="EMBL" id="MDQ0180155.1"/>
    </source>
</evidence>
<dbReference type="CDD" id="cd01127">
    <property type="entry name" value="TrwB_TraG_TraD_VirD4"/>
    <property type="match status" value="2"/>
</dbReference>
<keyword evidence="12" id="KW-1185">Reference proteome</keyword>
<dbReference type="InterPro" id="IPR032689">
    <property type="entry name" value="TraG-D_C"/>
</dbReference>
<dbReference type="Gene3D" id="3.40.50.300">
    <property type="entry name" value="P-loop containing nucleotide triphosphate hydrolases"/>
    <property type="match status" value="1"/>
</dbReference>
<dbReference type="SUPFAM" id="SSF52540">
    <property type="entry name" value="P-loop containing nucleoside triphosphate hydrolases"/>
    <property type="match status" value="1"/>
</dbReference>
<dbReference type="GO" id="GO:0005886">
    <property type="term" value="C:plasma membrane"/>
    <property type="evidence" value="ECO:0007669"/>
    <property type="project" value="UniProtKB-SubCell"/>
</dbReference>
<dbReference type="InterPro" id="IPR003688">
    <property type="entry name" value="TraG/VirD4"/>
</dbReference>
<evidence type="ECO:0000313" key="13">
    <source>
        <dbReference type="Proteomes" id="UP001242995"/>
    </source>
</evidence>
<evidence type="ECO:0000256" key="2">
    <source>
        <dbReference type="ARBA" id="ARBA00008806"/>
    </source>
</evidence>
<dbReference type="InterPro" id="IPR027417">
    <property type="entry name" value="P-loop_NTPase"/>
</dbReference>
<feature type="transmembrane region" description="Helical" evidence="8">
    <location>
        <begin position="59"/>
        <end position="84"/>
    </location>
</feature>
<evidence type="ECO:0000313" key="10">
    <source>
        <dbReference type="EMBL" id="MDP9903192.1"/>
    </source>
</evidence>
<keyword evidence="5 8" id="KW-1133">Transmembrane helix</keyword>
<accession>A0AAW8DBD5</accession>
<gene>
    <name evidence="10" type="ORF">J2S90_000132</name>
    <name evidence="11" type="ORF">J2S93_001571</name>
</gene>
<dbReference type="EMBL" id="JAUSRG010000001">
    <property type="protein sequence ID" value="MDP9903192.1"/>
    <property type="molecule type" value="Genomic_DNA"/>
</dbReference>
<feature type="domain" description="TraD/TraG TraM recognition site" evidence="9">
    <location>
        <begin position="845"/>
        <end position="969"/>
    </location>
</feature>
<keyword evidence="6 8" id="KW-0472">Membrane</keyword>
<evidence type="ECO:0000256" key="1">
    <source>
        <dbReference type="ARBA" id="ARBA00004651"/>
    </source>
</evidence>
<name>A0AAW8DBD5_9MICC</name>
<proteinExistence type="inferred from homology"/>
<organism evidence="10 13">
    <name type="scientific">Arthrobacter bambusae</name>
    <dbReference type="NCBI Taxonomy" id="1338426"/>
    <lineage>
        <taxon>Bacteria</taxon>
        <taxon>Bacillati</taxon>
        <taxon>Actinomycetota</taxon>
        <taxon>Actinomycetes</taxon>
        <taxon>Micrococcales</taxon>
        <taxon>Micrococcaceae</taxon>
        <taxon>Arthrobacter</taxon>
    </lineage>
</organism>